<sequence length="41" mass="4993">MNGFVTNSQCERQLELLKNYFSICFCFIETDDWSSFVYLHY</sequence>
<dbReference type="EMBL" id="AFLV02000059">
    <property type="protein sequence ID" value="EKR63373.1"/>
    <property type="molecule type" value="Genomic_DNA"/>
</dbReference>
<evidence type="ECO:0000313" key="2">
    <source>
        <dbReference type="Proteomes" id="UP000001338"/>
    </source>
</evidence>
<name>A0A828YXV6_9LEPT</name>
<comment type="caution">
    <text evidence="1">The sequence shown here is derived from an EMBL/GenBank/DDBJ whole genome shotgun (WGS) entry which is preliminary data.</text>
</comment>
<dbReference type="Proteomes" id="UP000001338">
    <property type="component" value="Unassembled WGS sequence"/>
</dbReference>
<reference evidence="1 2" key="1">
    <citation type="submission" date="2012-10" db="EMBL/GenBank/DDBJ databases">
        <authorList>
            <person name="Harkins D.M."/>
            <person name="Durkin A.S."/>
            <person name="Brinkac L.M."/>
            <person name="Haft D.H."/>
            <person name="Selengut J.D."/>
            <person name="Sanka R."/>
            <person name="DePew J."/>
            <person name="Purushe J."/>
            <person name="Whelen A.C."/>
            <person name="Vinetz J.M."/>
            <person name="Sutton G.G."/>
            <person name="Nierman W.C."/>
            <person name="Fouts D.E."/>
        </authorList>
    </citation>
    <scope>NUCLEOTIDE SEQUENCE [LARGE SCALE GENOMIC DNA]</scope>
    <source>
        <strain evidence="1 2">2006001853</strain>
    </source>
</reference>
<gene>
    <name evidence="1" type="ORF">LEP1GSC036_2178</name>
</gene>
<protein>
    <submittedName>
        <fullName evidence="1">Uncharacterized protein</fullName>
    </submittedName>
</protein>
<organism evidence="1 2">
    <name type="scientific">Leptospira weilii str. 2006001853</name>
    <dbReference type="NCBI Taxonomy" id="1001589"/>
    <lineage>
        <taxon>Bacteria</taxon>
        <taxon>Pseudomonadati</taxon>
        <taxon>Spirochaetota</taxon>
        <taxon>Spirochaetia</taxon>
        <taxon>Leptospirales</taxon>
        <taxon>Leptospiraceae</taxon>
        <taxon>Leptospira</taxon>
    </lineage>
</organism>
<evidence type="ECO:0000313" key="1">
    <source>
        <dbReference type="EMBL" id="EKR63373.1"/>
    </source>
</evidence>
<proteinExistence type="predicted"/>
<dbReference type="AlphaFoldDB" id="A0A828YXV6"/>
<accession>A0A828YXV6</accession>